<keyword evidence="1" id="KW-0472">Membrane</keyword>
<feature type="transmembrane region" description="Helical" evidence="1">
    <location>
        <begin position="14"/>
        <end position="37"/>
    </location>
</feature>
<keyword evidence="3" id="KW-1185">Reference proteome</keyword>
<dbReference type="NCBIfam" id="TIGR02532">
    <property type="entry name" value="IV_pilin_GFxxxE"/>
    <property type="match status" value="1"/>
</dbReference>
<dbReference type="OrthoDB" id="1707460at2"/>
<evidence type="ECO:0000313" key="3">
    <source>
        <dbReference type="Proteomes" id="UP000186112"/>
    </source>
</evidence>
<gene>
    <name evidence="2" type="ORF">TICRE_00550</name>
</gene>
<dbReference type="InterPro" id="IPR012902">
    <property type="entry name" value="N_methyl_site"/>
</dbReference>
<keyword evidence="1" id="KW-0812">Transmembrane</keyword>
<comment type="caution">
    <text evidence="2">The sequence shown here is derived from an EMBL/GenBank/DDBJ whole genome shotgun (WGS) entry which is preliminary data.</text>
</comment>
<dbReference type="RefSeq" id="WP_075724032.1">
    <property type="nucleotide sequence ID" value="NZ_LTDM01000001.1"/>
</dbReference>
<dbReference type="AlphaFoldDB" id="A0A1U7M9Q0"/>
<evidence type="ECO:0000256" key="1">
    <source>
        <dbReference type="SAM" id="Phobius"/>
    </source>
</evidence>
<protein>
    <recommendedName>
        <fullName evidence="4">Prepilin-type N-terminal cleavage/methylation domain-containing protein</fullName>
    </recommendedName>
</protein>
<organism evidence="2 3">
    <name type="scientific">Tissierella creatinophila DSM 6911</name>
    <dbReference type="NCBI Taxonomy" id="1123403"/>
    <lineage>
        <taxon>Bacteria</taxon>
        <taxon>Bacillati</taxon>
        <taxon>Bacillota</taxon>
        <taxon>Tissierellia</taxon>
        <taxon>Tissierellales</taxon>
        <taxon>Tissierellaceae</taxon>
        <taxon>Tissierella</taxon>
    </lineage>
</organism>
<evidence type="ECO:0008006" key="4">
    <source>
        <dbReference type="Google" id="ProtNLM"/>
    </source>
</evidence>
<accession>A0A1U7M9Q0</accession>
<reference evidence="2 3" key="1">
    <citation type="submission" date="2016-02" db="EMBL/GenBank/DDBJ databases">
        <title>Genome sequence of Tissierella creatinophila DSM 6911.</title>
        <authorList>
            <person name="Poehlein A."/>
            <person name="Daniel R."/>
        </authorList>
    </citation>
    <scope>NUCLEOTIDE SEQUENCE [LARGE SCALE GENOMIC DNA]</scope>
    <source>
        <strain evidence="2 3">DSM 6911</strain>
    </source>
</reference>
<dbReference type="Proteomes" id="UP000186112">
    <property type="component" value="Unassembled WGS sequence"/>
</dbReference>
<dbReference type="PROSITE" id="PS00409">
    <property type="entry name" value="PROKAR_NTER_METHYL"/>
    <property type="match status" value="1"/>
</dbReference>
<evidence type="ECO:0000313" key="2">
    <source>
        <dbReference type="EMBL" id="OLS03928.1"/>
    </source>
</evidence>
<dbReference type="EMBL" id="LTDM01000001">
    <property type="protein sequence ID" value="OLS03928.1"/>
    <property type="molecule type" value="Genomic_DNA"/>
</dbReference>
<keyword evidence="1" id="KW-1133">Transmembrane helix</keyword>
<dbReference type="Pfam" id="PF07963">
    <property type="entry name" value="N_methyl"/>
    <property type="match status" value="1"/>
</dbReference>
<name>A0A1U7M9Q0_TISCR</name>
<sequence length="210" mass="24170">MCNLTPQYGGKRGFTLVELILGIAIMSLLIITFYTALSFNLKVNESSLLEDEILLNGRYTLEYIKEEIISADRIVSSNRFKDLDTKFPTNIGFVIVKVIDYEKLESKRNDNKKPNTEKKEYIYKEKDCNYITYYFKEDSIIRISGKAPSNIFPYADIFEGYNQIGEGLLETSKITLQKDNLINIDLSLGKDKKEISNFKSTIIVRCPVVR</sequence>
<proteinExistence type="predicted"/>